<evidence type="ECO:0000313" key="3">
    <source>
        <dbReference type="Proteomes" id="UP000281553"/>
    </source>
</evidence>
<feature type="region of interest" description="Disordered" evidence="1">
    <location>
        <begin position="117"/>
        <end position="174"/>
    </location>
</feature>
<name>A0A3P7PTF0_DIBLA</name>
<sequence>MLGDIGRIPIITLSACKSLSEILSDLPLPQPTPNVPPDSARLLNDPLVRESAEANLQSCKEWLVDILAAALDNTSTNSMNDASAVGASKKRSQKQTSQPGIYSVVSVEPLKLSIKRAANHSQELTSDAGKTKQRRRRRAPGKDTKSPKRTSAAAVAAAAAANATTNSHPTAVPA</sequence>
<protein>
    <submittedName>
        <fullName evidence="2">Uncharacterized protein</fullName>
    </submittedName>
</protein>
<feature type="non-terminal residue" evidence="2">
    <location>
        <position position="174"/>
    </location>
</feature>
<feature type="compositionally biased region" description="Low complexity" evidence="1">
    <location>
        <begin position="152"/>
        <end position="163"/>
    </location>
</feature>
<accession>A0A3P7PTF0</accession>
<dbReference type="OrthoDB" id="418242at2759"/>
<evidence type="ECO:0000256" key="1">
    <source>
        <dbReference type="SAM" id="MobiDB-lite"/>
    </source>
</evidence>
<reference evidence="2 3" key="1">
    <citation type="submission" date="2018-11" db="EMBL/GenBank/DDBJ databases">
        <authorList>
            <consortium name="Pathogen Informatics"/>
        </authorList>
    </citation>
    <scope>NUCLEOTIDE SEQUENCE [LARGE SCALE GENOMIC DNA]</scope>
</reference>
<gene>
    <name evidence="2" type="ORF">DILT_LOCUS14178</name>
</gene>
<dbReference type="Proteomes" id="UP000281553">
    <property type="component" value="Unassembled WGS sequence"/>
</dbReference>
<keyword evidence="3" id="KW-1185">Reference proteome</keyword>
<feature type="compositionally biased region" description="Polar residues" evidence="1">
    <location>
        <begin position="164"/>
        <end position="174"/>
    </location>
</feature>
<feature type="region of interest" description="Disordered" evidence="1">
    <location>
        <begin position="76"/>
        <end position="102"/>
    </location>
</feature>
<organism evidence="2 3">
    <name type="scientific">Dibothriocephalus latus</name>
    <name type="common">Fish tapeworm</name>
    <name type="synonym">Diphyllobothrium latum</name>
    <dbReference type="NCBI Taxonomy" id="60516"/>
    <lineage>
        <taxon>Eukaryota</taxon>
        <taxon>Metazoa</taxon>
        <taxon>Spiralia</taxon>
        <taxon>Lophotrochozoa</taxon>
        <taxon>Platyhelminthes</taxon>
        <taxon>Cestoda</taxon>
        <taxon>Eucestoda</taxon>
        <taxon>Diphyllobothriidea</taxon>
        <taxon>Diphyllobothriidae</taxon>
        <taxon>Dibothriocephalus</taxon>
    </lineage>
</organism>
<evidence type="ECO:0000313" key="2">
    <source>
        <dbReference type="EMBL" id="VDN23042.1"/>
    </source>
</evidence>
<dbReference type="EMBL" id="UYRU01073096">
    <property type="protein sequence ID" value="VDN23042.1"/>
    <property type="molecule type" value="Genomic_DNA"/>
</dbReference>
<proteinExistence type="predicted"/>
<dbReference type="AlphaFoldDB" id="A0A3P7PTF0"/>